<proteinExistence type="predicted"/>
<evidence type="ECO:0000313" key="3">
    <source>
        <dbReference type="Proteomes" id="UP000095767"/>
    </source>
</evidence>
<sequence length="123" mass="13764">MEHQESLHRQFLDAKEQRERERGACDEAWRRQEADKFDREASECAQSIALPPAAAASGDDMSHDAAAGVGKELVPYDGGDPISRGSLHLSTSRWPKHEGRFQEPGLKGPLWEEDSTFEKLGQF</sequence>
<dbReference type="EMBL" id="LWDX02029314">
    <property type="protein sequence ID" value="OEL28699.1"/>
    <property type="molecule type" value="Genomic_DNA"/>
</dbReference>
<reference evidence="2 3" key="1">
    <citation type="submission" date="2016-09" db="EMBL/GenBank/DDBJ databases">
        <title>The draft genome of Dichanthelium oligosanthes: A C3 panicoid grass species.</title>
        <authorList>
            <person name="Studer A.J."/>
            <person name="Schnable J.C."/>
            <person name="Brutnell T.P."/>
        </authorList>
    </citation>
    <scope>NUCLEOTIDE SEQUENCE [LARGE SCALE GENOMIC DNA]</scope>
    <source>
        <strain evidence="3">cv. Kellogg 1175</strain>
        <tissue evidence="2">Leaf</tissue>
    </source>
</reference>
<evidence type="ECO:0000256" key="1">
    <source>
        <dbReference type="SAM" id="MobiDB-lite"/>
    </source>
</evidence>
<dbReference type="STRING" id="888268.A0A1E5VUD4"/>
<protein>
    <submittedName>
        <fullName evidence="2">Uncharacterized protein</fullName>
    </submittedName>
</protein>
<dbReference type="PANTHER" id="PTHR21654">
    <property type="entry name" value="FI21293P1"/>
    <property type="match status" value="1"/>
</dbReference>
<name>A0A1E5VUD4_9POAL</name>
<evidence type="ECO:0000313" key="2">
    <source>
        <dbReference type="EMBL" id="OEL28699.1"/>
    </source>
</evidence>
<gene>
    <name evidence="2" type="ORF">BAE44_0010282</name>
</gene>
<dbReference type="Proteomes" id="UP000095767">
    <property type="component" value="Unassembled WGS sequence"/>
</dbReference>
<accession>A0A1E5VUD4</accession>
<feature type="region of interest" description="Disordered" evidence="1">
    <location>
        <begin position="1"/>
        <end position="26"/>
    </location>
</feature>
<dbReference type="AlphaFoldDB" id="A0A1E5VUD4"/>
<dbReference type="PANTHER" id="PTHR21654:SF31">
    <property type="entry name" value="OS02G0104500 PROTEIN"/>
    <property type="match status" value="1"/>
</dbReference>
<keyword evidence="3" id="KW-1185">Reference proteome</keyword>
<dbReference type="OrthoDB" id="691673at2759"/>
<feature type="region of interest" description="Disordered" evidence="1">
    <location>
        <begin position="87"/>
        <end position="110"/>
    </location>
</feature>
<comment type="caution">
    <text evidence="2">The sequence shown here is derived from an EMBL/GenBank/DDBJ whole genome shotgun (WGS) entry which is preliminary data.</text>
</comment>
<organism evidence="2 3">
    <name type="scientific">Dichanthelium oligosanthes</name>
    <dbReference type="NCBI Taxonomy" id="888268"/>
    <lineage>
        <taxon>Eukaryota</taxon>
        <taxon>Viridiplantae</taxon>
        <taxon>Streptophyta</taxon>
        <taxon>Embryophyta</taxon>
        <taxon>Tracheophyta</taxon>
        <taxon>Spermatophyta</taxon>
        <taxon>Magnoliopsida</taxon>
        <taxon>Liliopsida</taxon>
        <taxon>Poales</taxon>
        <taxon>Poaceae</taxon>
        <taxon>PACMAD clade</taxon>
        <taxon>Panicoideae</taxon>
        <taxon>Panicodae</taxon>
        <taxon>Paniceae</taxon>
        <taxon>Dichantheliinae</taxon>
        <taxon>Dichanthelium</taxon>
    </lineage>
</organism>